<evidence type="ECO:0008006" key="4">
    <source>
        <dbReference type="Google" id="ProtNLM"/>
    </source>
</evidence>
<dbReference type="Pfam" id="PF05437">
    <property type="entry name" value="AzlD"/>
    <property type="match status" value="1"/>
</dbReference>
<sequence>MRSEVLILCLIAGGLTYLWRWLPIRFDLGGMGTRGWVARFLASTGPAAIATLFVAEVLPLARAAGPELIHAVAGTAAVIAVWVWRRSVVAATLAGALAAGIAAAAMGGL</sequence>
<gene>
    <name evidence="2" type="ORF">GV832_12910</name>
</gene>
<evidence type="ECO:0000313" key="3">
    <source>
        <dbReference type="Proteomes" id="UP001193501"/>
    </source>
</evidence>
<feature type="transmembrane region" description="Helical" evidence="1">
    <location>
        <begin position="90"/>
        <end position="108"/>
    </location>
</feature>
<comment type="caution">
    <text evidence="2">The sequence shown here is derived from an EMBL/GenBank/DDBJ whole genome shotgun (WGS) entry which is preliminary data.</text>
</comment>
<dbReference type="AlphaFoldDB" id="A0AAE4Y9J7"/>
<protein>
    <recommendedName>
        <fullName evidence="4">AzlD domain-containing protein</fullName>
    </recommendedName>
</protein>
<keyword evidence="1" id="KW-0472">Membrane</keyword>
<dbReference type="EMBL" id="JAABNR010000011">
    <property type="protein sequence ID" value="NBZ88486.1"/>
    <property type="molecule type" value="Genomic_DNA"/>
</dbReference>
<feature type="transmembrane region" description="Helical" evidence="1">
    <location>
        <begin position="67"/>
        <end position="84"/>
    </location>
</feature>
<dbReference type="InterPro" id="IPR008407">
    <property type="entry name" value="Brnchd-chn_aa_trnsp_AzlD"/>
</dbReference>
<keyword evidence="1" id="KW-1133">Transmembrane helix</keyword>
<feature type="transmembrane region" description="Helical" evidence="1">
    <location>
        <begin position="36"/>
        <end position="55"/>
    </location>
</feature>
<keyword evidence="3" id="KW-1185">Reference proteome</keyword>
<dbReference type="Proteomes" id="UP001193501">
    <property type="component" value="Unassembled WGS sequence"/>
</dbReference>
<evidence type="ECO:0000313" key="2">
    <source>
        <dbReference type="EMBL" id="NBZ88486.1"/>
    </source>
</evidence>
<dbReference type="RefSeq" id="WP_168775300.1">
    <property type="nucleotide sequence ID" value="NZ_JAABNR010000011.1"/>
</dbReference>
<keyword evidence="1" id="KW-0812">Transmembrane</keyword>
<reference evidence="2" key="1">
    <citation type="submission" date="2020-01" db="EMBL/GenBank/DDBJ databases">
        <authorList>
            <person name="Chen W.-M."/>
        </authorList>
    </citation>
    <scope>NUCLEOTIDE SEQUENCE</scope>
    <source>
        <strain evidence="2">CYK-10</strain>
    </source>
</reference>
<name>A0AAE4Y9J7_9RHOB</name>
<proteinExistence type="predicted"/>
<organism evidence="2 3">
    <name type="scientific">Stagnihabitans tardus</name>
    <dbReference type="NCBI Taxonomy" id="2699202"/>
    <lineage>
        <taxon>Bacteria</taxon>
        <taxon>Pseudomonadati</taxon>
        <taxon>Pseudomonadota</taxon>
        <taxon>Alphaproteobacteria</taxon>
        <taxon>Rhodobacterales</taxon>
        <taxon>Paracoccaceae</taxon>
        <taxon>Stagnihabitans</taxon>
    </lineage>
</organism>
<accession>A0AAE4Y9J7</accession>
<evidence type="ECO:0000256" key="1">
    <source>
        <dbReference type="SAM" id="Phobius"/>
    </source>
</evidence>